<evidence type="ECO:0000256" key="1">
    <source>
        <dbReference type="SAM" id="MobiDB-lite"/>
    </source>
</evidence>
<name>A0A1I8AS21_9BILA</name>
<sequence length="353" mass="39006">MRLLPLLLFTATSIVFGADSDVAPCDIGIFHNSYLAVPNTQKLEITLIDGNQPSLLELSEKINDYSNPPGAIDAEVVDVRVFYTKNYEHLVATAKNMAGRLDIGIVAVKDLLPHQSTELSLIGSVNRSKVCRFDSTFYDMKKEAIGFDDMAEGKVLIKKNDSGTFEAKEEEGIIKNEEFCNTKDEMDDRVTDLNGKATSGGKPFYTTTADKEKLIQLESGKFMLAARLHEKDASYYLTLIRLGENMEQNLTCYFHKVAADSYRGLEQPLRILLIPKEERYLGVNLQKPEKKTTTSPSQAESTSSTNAEVMRSTKAVKIGQAAEEVTSPEMKYAGVKTTISAIGVAVLGVFLYV</sequence>
<reference evidence="4" key="1">
    <citation type="submission" date="2016-11" db="UniProtKB">
        <authorList>
            <consortium name="WormBaseParasite"/>
        </authorList>
    </citation>
    <scope>IDENTIFICATION</scope>
</reference>
<protein>
    <submittedName>
        <fullName evidence="4">Malectin domain-containing protein</fullName>
    </submittedName>
</protein>
<evidence type="ECO:0000256" key="2">
    <source>
        <dbReference type="SAM" id="SignalP"/>
    </source>
</evidence>
<organism evidence="3 4">
    <name type="scientific">Steinernema glaseri</name>
    <dbReference type="NCBI Taxonomy" id="37863"/>
    <lineage>
        <taxon>Eukaryota</taxon>
        <taxon>Metazoa</taxon>
        <taxon>Ecdysozoa</taxon>
        <taxon>Nematoda</taxon>
        <taxon>Chromadorea</taxon>
        <taxon>Rhabditida</taxon>
        <taxon>Tylenchina</taxon>
        <taxon>Panagrolaimomorpha</taxon>
        <taxon>Strongyloidoidea</taxon>
        <taxon>Steinernematidae</taxon>
        <taxon>Steinernema</taxon>
    </lineage>
</organism>
<accession>A0A1I8AS21</accession>
<dbReference type="Proteomes" id="UP000095287">
    <property type="component" value="Unplaced"/>
</dbReference>
<feature type="compositionally biased region" description="Polar residues" evidence="1">
    <location>
        <begin position="293"/>
        <end position="307"/>
    </location>
</feature>
<dbReference type="AlphaFoldDB" id="A0A1I8AS21"/>
<feature type="region of interest" description="Disordered" evidence="1">
    <location>
        <begin position="285"/>
        <end position="310"/>
    </location>
</feature>
<feature type="chain" id="PRO_5009315033" evidence="2">
    <location>
        <begin position="18"/>
        <end position="353"/>
    </location>
</feature>
<proteinExistence type="predicted"/>
<dbReference type="WBParaSite" id="L893_g863.t1">
    <property type="protein sequence ID" value="L893_g863.t1"/>
    <property type="gene ID" value="L893_g863"/>
</dbReference>
<feature type="signal peptide" evidence="2">
    <location>
        <begin position="1"/>
        <end position="17"/>
    </location>
</feature>
<keyword evidence="2" id="KW-0732">Signal</keyword>
<keyword evidence="3" id="KW-1185">Reference proteome</keyword>
<evidence type="ECO:0000313" key="3">
    <source>
        <dbReference type="Proteomes" id="UP000095287"/>
    </source>
</evidence>
<evidence type="ECO:0000313" key="4">
    <source>
        <dbReference type="WBParaSite" id="L893_g863.t1"/>
    </source>
</evidence>